<dbReference type="InterPro" id="IPR025287">
    <property type="entry name" value="WAK_GUB"/>
</dbReference>
<keyword evidence="8 17" id="KW-0863">Zinc-finger</keyword>
<evidence type="ECO:0000256" key="12">
    <source>
        <dbReference type="ARBA" id="ARBA00023136"/>
    </source>
</evidence>
<evidence type="ECO:0000256" key="4">
    <source>
        <dbReference type="ARBA" id="ARBA00022679"/>
    </source>
</evidence>
<dbReference type="GO" id="GO:0008270">
    <property type="term" value="F:zinc ion binding"/>
    <property type="evidence" value="ECO:0007669"/>
    <property type="project" value="UniProtKB-KW"/>
</dbReference>
<comment type="pathway">
    <text evidence="3">Protein modification; protein ubiquitination.</text>
</comment>
<dbReference type="AlphaFoldDB" id="A0AAD7PDP2"/>
<feature type="domain" description="RING-type" evidence="19">
    <location>
        <begin position="326"/>
        <end position="368"/>
    </location>
</feature>
<evidence type="ECO:0000256" key="18">
    <source>
        <dbReference type="SAM" id="Phobius"/>
    </source>
</evidence>
<name>A0AAD7PDP2_QUISA</name>
<comment type="catalytic activity">
    <reaction evidence="1">
        <text>S-ubiquitinyl-[E2 ubiquitin-conjugating enzyme]-L-cysteine + [acceptor protein]-L-lysine = [E2 ubiquitin-conjugating enzyme]-L-cysteine + N(6)-ubiquitinyl-[acceptor protein]-L-lysine.</text>
        <dbReference type="EC" id="2.3.2.27"/>
    </reaction>
</comment>
<keyword evidence="12 18" id="KW-0472">Membrane</keyword>
<feature type="transmembrane region" description="Helical" evidence="18">
    <location>
        <begin position="243"/>
        <end position="265"/>
    </location>
</feature>
<evidence type="ECO:0000256" key="13">
    <source>
        <dbReference type="ARBA" id="ARBA00023180"/>
    </source>
</evidence>
<comment type="similarity">
    <text evidence="14">Belongs to the RING-type zinc finger family. ATL subfamily.</text>
</comment>
<dbReference type="PANTHER" id="PTHR46279">
    <property type="entry name" value="RING/U-BOX SUPERFAMILY PROTEIN"/>
    <property type="match status" value="1"/>
</dbReference>
<dbReference type="Pfam" id="PF13947">
    <property type="entry name" value="GUB_WAK_bind"/>
    <property type="match status" value="1"/>
</dbReference>
<dbReference type="SMART" id="SM00184">
    <property type="entry name" value="RING"/>
    <property type="match status" value="1"/>
</dbReference>
<evidence type="ECO:0000256" key="9">
    <source>
        <dbReference type="ARBA" id="ARBA00022786"/>
    </source>
</evidence>
<evidence type="ECO:0000256" key="14">
    <source>
        <dbReference type="ARBA" id="ARBA00024209"/>
    </source>
</evidence>
<dbReference type="GO" id="GO:0016020">
    <property type="term" value="C:membrane"/>
    <property type="evidence" value="ECO:0007669"/>
    <property type="project" value="UniProtKB-SubCell"/>
</dbReference>
<evidence type="ECO:0000256" key="8">
    <source>
        <dbReference type="ARBA" id="ARBA00022771"/>
    </source>
</evidence>
<keyword evidence="9" id="KW-0833">Ubl conjugation pathway</keyword>
<keyword evidence="10" id="KW-0862">Zinc</keyword>
<evidence type="ECO:0000256" key="17">
    <source>
        <dbReference type="PROSITE-ProRule" id="PRU00175"/>
    </source>
</evidence>
<accession>A0AAD7PDP2</accession>
<comment type="caution">
    <text evidence="20">The sequence shown here is derived from an EMBL/GenBank/DDBJ whole genome shotgun (WGS) entry which is preliminary data.</text>
</comment>
<gene>
    <name evidence="20" type="ORF">O6P43_027370</name>
</gene>
<evidence type="ECO:0000259" key="19">
    <source>
        <dbReference type="PROSITE" id="PS50089"/>
    </source>
</evidence>
<keyword evidence="6" id="KW-0479">Metal-binding</keyword>
<dbReference type="Gene3D" id="3.30.40.10">
    <property type="entry name" value="Zinc/RING finger domain, C3HC4 (zinc finger)"/>
    <property type="match status" value="1"/>
</dbReference>
<evidence type="ECO:0000313" key="21">
    <source>
        <dbReference type="Proteomes" id="UP001163823"/>
    </source>
</evidence>
<keyword evidence="5 18" id="KW-0812">Transmembrane</keyword>
<evidence type="ECO:0000256" key="7">
    <source>
        <dbReference type="ARBA" id="ARBA00022729"/>
    </source>
</evidence>
<dbReference type="EMBL" id="JARAOO010000011">
    <property type="protein sequence ID" value="KAJ7951297.1"/>
    <property type="molecule type" value="Genomic_DNA"/>
</dbReference>
<protein>
    <submittedName>
        <fullName evidence="20">Ring finger protein</fullName>
    </submittedName>
</protein>
<organism evidence="20 21">
    <name type="scientific">Quillaja saponaria</name>
    <name type="common">Soap bark tree</name>
    <dbReference type="NCBI Taxonomy" id="32244"/>
    <lineage>
        <taxon>Eukaryota</taxon>
        <taxon>Viridiplantae</taxon>
        <taxon>Streptophyta</taxon>
        <taxon>Embryophyta</taxon>
        <taxon>Tracheophyta</taxon>
        <taxon>Spermatophyta</taxon>
        <taxon>Magnoliopsida</taxon>
        <taxon>eudicotyledons</taxon>
        <taxon>Gunneridae</taxon>
        <taxon>Pentapetalae</taxon>
        <taxon>rosids</taxon>
        <taxon>fabids</taxon>
        <taxon>Fabales</taxon>
        <taxon>Quillajaceae</taxon>
        <taxon>Quillaja</taxon>
    </lineage>
</organism>
<proteinExistence type="inferred from homology"/>
<dbReference type="InterPro" id="IPR046948">
    <property type="entry name" value="ATL20-22-like"/>
</dbReference>
<dbReference type="KEGG" id="qsa:O6P43_027370"/>
<comment type="catalytic activity">
    <reaction evidence="15">
        <text>L-threonyl-[protein] + ATP = O-phospho-L-threonyl-[protein] + ADP + H(+)</text>
        <dbReference type="Rhea" id="RHEA:46608"/>
        <dbReference type="Rhea" id="RHEA-COMP:11060"/>
        <dbReference type="Rhea" id="RHEA-COMP:11605"/>
        <dbReference type="ChEBI" id="CHEBI:15378"/>
        <dbReference type="ChEBI" id="CHEBI:30013"/>
        <dbReference type="ChEBI" id="CHEBI:30616"/>
        <dbReference type="ChEBI" id="CHEBI:61977"/>
        <dbReference type="ChEBI" id="CHEBI:456216"/>
        <dbReference type="EC" id="2.7.11.1"/>
    </reaction>
</comment>
<evidence type="ECO:0000256" key="3">
    <source>
        <dbReference type="ARBA" id="ARBA00004906"/>
    </source>
</evidence>
<keyword evidence="4" id="KW-0808">Transferase</keyword>
<evidence type="ECO:0000256" key="11">
    <source>
        <dbReference type="ARBA" id="ARBA00022989"/>
    </source>
</evidence>
<evidence type="ECO:0000256" key="10">
    <source>
        <dbReference type="ARBA" id="ARBA00022833"/>
    </source>
</evidence>
<dbReference type="Pfam" id="PF13639">
    <property type="entry name" value="zf-RING_2"/>
    <property type="match status" value="1"/>
</dbReference>
<dbReference type="CDD" id="cd16461">
    <property type="entry name" value="RING-H2_EL5-like"/>
    <property type="match status" value="1"/>
</dbReference>
<keyword evidence="21" id="KW-1185">Reference proteome</keyword>
<keyword evidence="13" id="KW-0325">Glycoprotein</keyword>
<reference evidence="20" key="1">
    <citation type="journal article" date="2023" name="Science">
        <title>Elucidation of the pathway for biosynthesis of saponin adjuvants from the soapbark tree.</title>
        <authorList>
            <person name="Reed J."/>
            <person name="Orme A."/>
            <person name="El-Demerdash A."/>
            <person name="Owen C."/>
            <person name="Martin L.B.B."/>
            <person name="Misra R.C."/>
            <person name="Kikuchi S."/>
            <person name="Rejzek M."/>
            <person name="Martin A.C."/>
            <person name="Harkess A."/>
            <person name="Leebens-Mack J."/>
            <person name="Louveau T."/>
            <person name="Stephenson M.J."/>
            <person name="Osbourn A."/>
        </authorList>
    </citation>
    <scope>NUCLEOTIDE SEQUENCE</scope>
    <source>
        <strain evidence="20">S10</strain>
    </source>
</reference>
<dbReference type="PROSITE" id="PS50089">
    <property type="entry name" value="ZF_RING_2"/>
    <property type="match status" value="1"/>
</dbReference>
<dbReference type="SUPFAM" id="SSF57850">
    <property type="entry name" value="RING/U-box"/>
    <property type="match status" value="1"/>
</dbReference>
<dbReference type="GO" id="GO:0061630">
    <property type="term" value="F:ubiquitin protein ligase activity"/>
    <property type="evidence" value="ECO:0007669"/>
    <property type="project" value="UniProtKB-EC"/>
</dbReference>
<comment type="subcellular location">
    <subcellularLocation>
        <location evidence="2">Membrane</location>
        <topology evidence="2">Single-pass membrane protein</topology>
    </subcellularLocation>
</comment>
<comment type="catalytic activity">
    <reaction evidence="16">
        <text>L-seryl-[protein] + ATP = O-phospho-L-seryl-[protein] + ADP + H(+)</text>
        <dbReference type="Rhea" id="RHEA:17989"/>
        <dbReference type="Rhea" id="RHEA-COMP:9863"/>
        <dbReference type="Rhea" id="RHEA-COMP:11604"/>
        <dbReference type="ChEBI" id="CHEBI:15378"/>
        <dbReference type="ChEBI" id="CHEBI:29999"/>
        <dbReference type="ChEBI" id="CHEBI:30616"/>
        <dbReference type="ChEBI" id="CHEBI:83421"/>
        <dbReference type="ChEBI" id="CHEBI:456216"/>
        <dbReference type="EC" id="2.7.11.1"/>
    </reaction>
</comment>
<dbReference type="Proteomes" id="UP001163823">
    <property type="component" value="Chromosome 11"/>
</dbReference>
<evidence type="ECO:0000256" key="16">
    <source>
        <dbReference type="ARBA" id="ARBA00048679"/>
    </source>
</evidence>
<dbReference type="GO" id="GO:0030247">
    <property type="term" value="F:polysaccharide binding"/>
    <property type="evidence" value="ECO:0007669"/>
    <property type="project" value="InterPro"/>
</dbReference>
<dbReference type="InterPro" id="IPR013083">
    <property type="entry name" value="Znf_RING/FYVE/PHD"/>
</dbReference>
<dbReference type="GO" id="GO:0004674">
    <property type="term" value="F:protein serine/threonine kinase activity"/>
    <property type="evidence" value="ECO:0007669"/>
    <property type="project" value="UniProtKB-EC"/>
</dbReference>
<sequence>MMEKLFPLEFLSSSSDSSDIPNFGKKFWNCPISLCLNSRISIRFPFKLEGTQPQTCGYPGFNLSCSNQSRTVLKLPYSGEFVVRNIDYITQQIQLYDPQDCLPKRLLSFNLSGSPFSATFYQNYTFLSCPTQLTRSRFTSIPCLSNSTNSVLATPSMRLVNSVSKSCKVITSLPIPVTWPIEDQEFTTDLNDDLQLTWDIPDCGDCEAQGGMCGFVSKNSHQLGCFHDSKTGRATNGLHVFRIIALSIAVPAVSCVVGIACFACFMDGRRRNRGRADQRSATAIVSPDSPQPAIVIMGLDESTIESYQKLVLGESRRIPGPNDGICPICLSEFEMKETIRCIPACKHCFHADCIDEWLRMNTTCPLCRNSPSPSHVTTSTNV</sequence>
<evidence type="ECO:0000256" key="1">
    <source>
        <dbReference type="ARBA" id="ARBA00000900"/>
    </source>
</evidence>
<dbReference type="Pfam" id="PF14380">
    <property type="entry name" value="WAK_assoc"/>
    <property type="match status" value="1"/>
</dbReference>
<evidence type="ECO:0000256" key="6">
    <source>
        <dbReference type="ARBA" id="ARBA00022723"/>
    </source>
</evidence>
<evidence type="ECO:0000313" key="20">
    <source>
        <dbReference type="EMBL" id="KAJ7951297.1"/>
    </source>
</evidence>
<evidence type="ECO:0000256" key="15">
    <source>
        <dbReference type="ARBA" id="ARBA00047899"/>
    </source>
</evidence>
<dbReference type="InterPro" id="IPR032872">
    <property type="entry name" value="WAK_assoc_C"/>
</dbReference>
<evidence type="ECO:0000256" key="5">
    <source>
        <dbReference type="ARBA" id="ARBA00022692"/>
    </source>
</evidence>
<dbReference type="InterPro" id="IPR001841">
    <property type="entry name" value="Znf_RING"/>
</dbReference>
<keyword evidence="7" id="KW-0732">Signal</keyword>
<dbReference type="PANTHER" id="PTHR46279:SF2">
    <property type="entry name" value="RING-H2 FINGER PROTEIN ATL21A-RELATED"/>
    <property type="match status" value="1"/>
</dbReference>
<evidence type="ECO:0000256" key="2">
    <source>
        <dbReference type="ARBA" id="ARBA00004167"/>
    </source>
</evidence>
<keyword evidence="11 18" id="KW-1133">Transmembrane helix</keyword>